<dbReference type="InterPro" id="IPR052069">
    <property type="entry name" value="Ca-reg_mRNA-binding_domain"/>
</dbReference>
<dbReference type="Gene3D" id="2.40.50.140">
    <property type="entry name" value="Nucleic acid-binding proteins"/>
    <property type="match status" value="1"/>
</dbReference>
<dbReference type="PIRSF" id="PIRSF002599">
    <property type="entry name" value="Cold_shock_A"/>
    <property type="match status" value="1"/>
</dbReference>
<organism evidence="6 7">
    <name type="scientific">Halobacteriovorax vibrionivorans</name>
    <dbReference type="NCBI Taxonomy" id="2152716"/>
    <lineage>
        <taxon>Bacteria</taxon>
        <taxon>Pseudomonadati</taxon>
        <taxon>Bdellovibrionota</taxon>
        <taxon>Bacteriovoracia</taxon>
        <taxon>Bacteriovoracales</taxon>
        <taxon>Halobacteriovoraceae</taxon>
        <taxon>Halobacteriovorax</taxon>
    </lineage>
</organism>
<evidence type="ECO:0000259" key="5">
    <source>
        <dbReference type="PROSITE" id="PS51857"/>
    </source>
</evidence>
<dbReference type="CDD" id="cd04458">
    <property type="entry name" value="CSP_CDS"/>
    <property type="match status" value="1"/>
</dbReference>
<dbReference type="SUPFAM" id="SSF50249">
    <property type="entry name" value="Nucleic acid-binding proteins"/>
    <property type="match status" value="1"/>
</dbReference>
<proteinExistence type="predicted"/>
<evidence type="ECO:0000256" key="4">
    <source>
        <dbReference type="RuleBase" id="RU000408"/>
    </source>
</evidence>
<comment type="subcellular location">
    <subcellularLocation>
        <location evidence="1 4">Cytoplasm</location>
    </subcellularLocation>
</comment>
<dbReference type="SMART" id="SM00357">
    <property type="entry name" value="CSP"/>
    <property type="match status" value="1"/>
</dbReference>
<dbReference type="EMBL" id="QDKL01000002">
    <property type="protein sequence ID" value="RZF21480.1"/>
    <property type="molecule type" value="Genomic_DNA"/>
</dbReference>
<keyword evidence="3" id="KW-0597">Phosphoprotein</keyword>
<gene>
    <name evidence="6" type="ORF">DAY19_07270</name>
</gene>
<sequence>MEALQNELKTGKVKFFNEAKGFGFIKPDTGDGDLFVHISAVESGNKLANDDKVTYMIGEGKRGPCAMKVKKA</sequence>
<protein>
    <submittedName>
        <fullName evidence="6">Cold shock domain-containing protein</fullName>
    </submittedName>
</protein>
<keyword evidence="2" id="KW-0963">Cytoplasm</keyword>
<dbReference type="Proteomes" id="UP000443582">
    <property type="component" value="Unassembled WGS sequence"/>
</dbReference>
<dbReference type="InterPro" id="IPR019844">
    <property type="entry name" value="CSD_CS"/>
</dbReference>
<dbReference type="RefSeq" id="WP_115362277.1">
    <property type="nucleotide sequence ID" value="NZ_QDKL01000002.1"/>
</dbReference>
<evidence type="ECO:0000313" key="6">
    <source>
        <dbReference type="EMBL" id="RZF21480.1"/>
    </source>
</evidence>
<keyword evidence="7" id="KW-1185">Reference proteome</keyword>
<dbReference type="Pfam" id="PF00313">
    <property type="entry name" value="CSD"/>
    <property type="match status" value="1"/>
</dbReference>
<evidence type="ECO:0000256" key="1">
    <source>
        <dbReference type="ARBA" id="ARBA00004496"/>
    </source>
</evidence>
<dbReference type="InterPro" id="IPR002059">
    <property type="entry name" value="CSP_DNA-bd"/>
</dbReference>
<comment type="caution">
    <text evidence="6">The sequence shown here is derived from an EMBL/GenBank/DDBJ whole genome shotgun (WGS) entry which is preliminary data.</text>
</comment>
<dbReference type="PANTHER" id="PTHR12962:SF1">
    <property type="entry name" value="COLD SHOCK DOMAIN-CONTAINING PROTEIN CG9705"/>
    <property type="match status" value="1"/>
</dbReference>
<feature type="domain" description="CSD" evidence="5">
    <location>
        <begin position="8"/>
        <end position="71"/>
    </location>
</feature>
<evidence type="ECO:0000313" key="7">
    <source>
        <dbReference type="Proteomes" id="UP000443582"/>
    </source>
</evidence>
<evidence type="ECO:0000256" key="3">
    <source>
        <dbReference type="ARBA" id="ARBA00022553"/>
    </source>
</evidence>
<evidence type="ECO:0000256" key="2">
    <source>
        <dbReference type="ARBA" id="ARBA00022490"/>
    </source>
</evidence>
<dbReference type="InterPro" id="IPR012156">
    <property type="entry name" value="Cold_shock_CspA"/>
</dbReference>
<dbReference type="PROSITE" id="PS51857">
    <property type="entry name" value="CSD_2"/>
    <property type="match status" value="1"/>
</dbReference>
<accession>A0ABY0IFW9</accession>
<dbReference type="PRINTS" id="PR00050">
    <property type="entry name" value="COLDSHOCK"/>
</dbReference>
<dbReference type="InterPro" id="IPR012340">
    <property type="entry name" value="NA-bd_OB-fold"/>
</dbReference>
<dbReference type="PROSITE" id="PS00352">
    <property type="entry name" value="CSD_1"/>
    <property type="match status" value="1"/>
</dbReference>
<dbReference type="InterPro" id="IPR011129">
    <property type="entry name" value="CSD"/>
</dbReference>
<name>A0ABY0IFW9_9BACT</name>
<reference evidence="7" key="1">
    <citation type="journal article" date="2019" name="Int. J. Syst. Evol. Microbiol.">
        <title>Halobacteriovorax valvorus sp. nov., a novel prokaryotic predator isolated from coastal seawater of China.</title>
        <authorList>
            <person name="Chen M.-X."/>
        </authorList>
    </citation>
    <scope>NUCLEOTIDE SEQUENCE [LARGE SCALE GENOMIC DNA]</scope>
    <source>
        <strain evidence="7">BL9</strain>
    </source>
</reference>
<dbReference type="PANTHER" id="PTHR12962">
    <property type="entry name" value="CALCIUM-REGULATED HEAT STABLE PROTEIN CRHSP-24-RELATED"/>
    <property type="match status" value="1"/>
</dbReference>